<sequence>MASGQVSAPELEEDVKVEEVHEEDVARESEVEKSDVTKPAFEDKEDLFEVEDEVQGEEEGGHGGITEVPAYAGARIIEEDDDDDLDAEGQGAGDEDAIHLQ</sequence>
<evidence type="ECO:0000313" key="1">
    <source>
        <dbReference type="EMBL" id="KAI4371171.1"/>
    </source>
</evidence>
<protein>
    <submittedName>
        <fullName evidence="1">Uncharacterized protein</fullName>
    </submittedName>
</protein>
<reference evidence="2" key="1">
    <citation type="journal article" date="2023" name="Front. Plant Sci.">
        <title>Chromosomal-level genome assembly of Melastoma candidum provides insights into trichome evolution.</title>
        <authorList>
            <person name="Zhong Y."/>
            <person name="Wu W."/>
            <person name="Sun C."/>
            <person name="Zou P."/>
            <person name="Liu Y."/>
            <person name="Dai S."/>
            <person name="Zhou R."/>
        </authorList>
    </citation>
    <scope>NUCLEOTIDE SEQUENCE [LARGE SCALE GENOMIC DNA]</scope>
</reference>
<proteinExistence type="predicted"/>
<keyword evidence="2" id="KW-1185">Reference proteome</keyword>
<accession>A0ACB9QYW0</accession>
<name>A0ACB9QYW0_9MYRT</name>
<dbReference type="Proteomes" id="UP001057402">
    <property type="component" value="Chromosome 5"/>
</dbReference>
<evidence type="ECO:0000313" key="2">
    <source>
        <dbReference type="Proteomes" id="UP001057402"/>
    </source>
</evidence>
<organism evidence="1 2">
    <name type="scientific">Melastoma candidum</name>
    <dbReference type="NCBI Taxonomy" id="119954"/>
    <lineage>
        <taxon>Eukaryota</taxon>
        <taxon>Viridiplantae</taxon>
        <taxon>Streptophyta</taxon>
        <taxon>Embryophyta</taxon>
        <taxon>Tracheophyta</taxon>
        <taxon>Spermatophyta</taxon>
        <taxon>Magnoliopsida</taxon>
        <taxon>eudicotyledons</taxon>
        <taxon>Gunneridae</taxon>
        <taxon>Pentapetalae</taxon>
        <taxon>rosids</taxon>
        <taxon>malvids</taxon>
        <taxon>Myrtales</taxon>
        <taxon>Melastomataceae</taxon>
        <taxon>Melastomatoideae</taxon>
        <taxon>Melastomateae</taxon>
        <taxon>Melastoma</taxon>
    </lineage>
</organism>
<comment type="caution">
    <text evidence="1">The sequence shown here is derived from an EMBL/GenBank/DDBJ whole genome shotgun (WGS) entry which is preliminary data.</text>
</comment>
<gene>
    <name evidence="1" type="ORF">MLD38_019437</name>
</gene>
<dbReference type="EMBL" id="CM042884">
    <property type="protein sequence ID" value="KAI4371171.1"/>
    <property type="molecule type" value="Genomic_DNA"/>
</dbReference>